<dbReference type="EMBL" id="CP112998">
    <property type="protein sequence ID" value="WAC13131.1"/>
    <property type="molecule type" value="Genomic_DNA"/>
</dbReference>
<protein>
    <submittedName>
        <fullName evidence="5">DUF4242 domain-containing protein</fullName>
    </submittedName>
</protein>
<dbReference type="Gene3D" id="1.10.10.60">
    <property type="entry name" value="Homeodomain-like"/>
    <property type="match status" value="1"/>
</dbReference>
<dbReference type="Pfam" id="PF12833">
    <property type="entry name" value="HTH_18"/>
    <property type="match status" value="1"/>
</dbReference>
<evidence type="ECO:0000256" key="3">
    <source>
        <dbReference type="ARBA" id="ARBA00023163"/>
    </source>
</evidence>
<proteinExistence type="predicted"/>
<accession>A0A9E8NDR7</accession>
<keyword evidence="6" id="KW-1185">Reference proteome</keyword>
<dbReference type="Proteomes" id="UP001164653">
    <property type="component" value="Chromosome"/>
</dbReference>
<dbReference type="InterPro" id="IPR009057">
    <property type="entry name" value="Homeodomain-like_sf"/>
</dbReference>
<dbReference type="Pfam" id="PF14026">
    <property type="entry name" value="SCO4226-like"/>
    <property type="match status" value="1"/>
</dbReference>
<evidence type="ECO:0000259" key="4">
    <source>
        <dbReference type="PROSITE" id="PS01124"/>
    </source>
</evidence>
<evidence type="ECO:0000256" key="2">
    <source>
        <dbReference type="ARBA" id="ARBA00023125"/>
    </source>
</evidence>
<evidence type="ECO:0000313" key="6">
    <source>
        <dbReference type="Proteomes" id="UP001164653"/>
    </source>
</evidence>
<dbReference type="SMART" id="SM00342">
    <property type="entry name" value="HTH_ARAC"/>
    <property type="match status" value="1"/>
</dbReference>
<dbReference type="PANTHER" id="PTHR43280">
    <property type="entry name" value="ARAC-FAMILY TRANSCRIPTIONAL REGULATOR"/>
    <property type="match status" value="1"/>
</dbReference>
<dbReference type="PANTHER" id="PTHR43280:SF2">
    <property type="entry name" value="HTH-TYPE TRANSCRIPTIONAL REGULATOR EXSA"/>
    <property type="match status" value="1"/>
</dbReference>
<dbReference type="GO" id="GO:0003700">
    <property type="term" value="F:DNA-binding transcription factor activity"/>
    <property type="evidence" value="ECO:0007669"/>
    <property type="project" value="InterPro"/>
</dbReference>
<dbReference type="PROSITE" id="PS00041">
    <property type="entry name" value="HTH_ARAC_FAMILY_1"/>
    <property type="match status" value="1"/>
</dbReference>
<evidence type="ECO:0000313" key="5">
    <source>
        <dbReference type="EMBL" id="WAC13131.1"/>
    </source>
</evidence>
<organism evidence="5 6">
    <name type="scientific">Dyadobacter pollutisoli</name>
    <dbReference type="NCBI Taxonomy" id="2910158"/>
    <lineage>
        <taxon>Bacteria</taxon>
        <taxon>Pseudomonadati</taxon>
        <taxon>Bacteroidota</taxon>
        <taxon>Cytophagia</taxon>
        <taxon>Cytophagales</taxon>
        <taxon>Spirosomataceae</taxon>
        <taxon>Dyadobacter</taxon>
    </lineage>
</organism>
<sequence>MLSRMAPYMGVVPFGNQWTFYSVVMAIFMDRHDVTEATTAEHVAQLHQQDLKVQDQFGCRGMTYWFDQKRKTAFCLIEAPDKNAIFRMHNHAHGQVPHKIIEVDPGIVESFLGRIQDPEKAQDTALNIINEPAFRTIMVLKLKPGSLKPRASLTPLLGDYLDPIVDMLNKAGGDIVRQNEGSFLVSFKSVTKAVQVSLEIKSYLYQTSKGEVVHKIGLSAGVPVSQNGSIFEDTIRIAERMCQVVAGQTVITSEVKELYDSENTRGLQQINCIRCLTRPTETFLNAFLDYTELNWKNTAAKIDDLARSLGCSRSKLYRSVISLTGLSPIDFLKEYRLNEALKLLKKNAGDISEIADETGFGSVSYFSKCFKRQYGYSPSENFKIGSGII</sequence>
<dbReference type="InterPro" id="IPR018060">
    <property type="entry name" value="HTH_AraC"/>
</dbReference>
<gene>
    <name evidence="5" type="ORF">ON006_04035</name>
</gene>
<keyword evidence="2" id="KW-0238">DNA-binding</keyword>
<dbReference type="Gene3D" id="3.30.70.1230">
    <property type="entry name" value="Nucleotide cyclase"/>
    <property type="match status" value="1"/>
</dbReference>
<dbReference type="InterPro" id="IPR042557">
    <property type="entry name" value="SCO4226"/>
</dbReference>
<dbReference type="PROSITE" id="PS01124">
    <property type="entry name" value="HTH_ARAC_FAMILY_2"/>
    <property type="match status" value="1"/>
</dbReference>
<dbReference type="SUPFAM" id="SSF55073">
    <property type="entry name" value="Nucleotide cyclase"/>
    <property type="match status" value="1"/>
</dbReference>
<dbReference type="RefSeq" id="WP_244824021.1">
    <property type="nucleotide sequence ID" value="NZ_CP112998.1"/>
</dbReference>
<dbReference type="GO" id="GO:0043565">
    <property type="term" value="F:sequence-specific DNA binding"/>
    <property type="evidence" value="ECO:0007669"/>
    <property type="project" value="InterPro"/>
</dbReference>
<dbReference type="InterPro" id="IPR018062">
    <property type="entry name" value="HTH_AraC-typ_CS"/>
</dbReference>
<keyword evidence="3" id="KW-0804">Transcription</keyword>
<evidence type="ECO:0000256" key="1">
    <source>
        <dbReference type="ARBA" id="ARBA00023015"/>
    </source>
</evidence>
<dbReference type="KEGG" id="dpf:ON006_04035"/>
<dbReference type="AlphaFoldDB" id="A0A9E8NDR7"/>
<reference evidence="5" key="1">
    <citation type="submission" date="2022-11" db="EMBL/GenBank/DDBJ databases">
        <title>Dyadobacter pollutisoli sp. nov., isolated from plastic dumped soil.</title>
        <authorList>
            <person name="Kim J.M."/>
            <person name="Kim K.R."/>
            <person name="Lee J.K."/>
            <person name="Hao L."/>
            <person name="Jeon C.O."/>
        </authorList>
    </citation>
    <scope>NUCLEOTIDE SEQUENCE</scope>
    <source>
        <strain evidence="5">U1</strain>
    </source>
</reference>
<name>A0A9E8NDR7_9BACT</name>
<dbReference type="InterPro" id="IPR020449">
    <property type="entry name" value="Tscrpt_reg_AraC-type_HTH"/>
</dbReference>
<dbReference type="InterPro" id="IPR025336">
    <property type="entry name" value="SCO4226-like"/>
</dbReference>
<dbReference type="InterPro" id="IPR029787">
    <property type="entry name" value="Nucleotide_cyclase"/>
</dbReference>
<dbReference type="SUPFAM" id="SSF46689">
    <property type="entry name" value="Homeodomain-like"/>
    <property type="match status" value="1"/>
</dbReference>
<feature type="domain" description="HTH araC/xylS-type" evidence="4">
    <location>
        <begin position="285"/>
        <end position="384"/>
    </location>
</feature>
<dbReference type="PRINTS" id="PR00032">
    <property type="entry name" value="HTHARAC"/>
</dbReference>
<keyword evidence="1" id="KW-0805">Transcription regulation</keyword>
<dbReference type="Gene3D" id="3.30.70.3090">
    <property type="entry name" value="ORF SCO4226, nickel-binding ferredoxin-like monomer"/>
    <property type="match status" value="1"/>
</dbReference>